<dbReference type="OrthoDB" id="249364at2759"/>
<dbReference type="RefSeq" id="XP_028878219.1">
    <property type="nucleotide sequence ID" value="XM_029030450.1"/>
</dbReference>
<gene>
    <name evidence="1" type="ORF">TM35_000481140</name>
</gene>
<proteinExistence type="predicted"/>
<dbReference type="EMBL" id="NBCO01000048">
    <property type="protein sequence ID" value="ORC84153.1"/>
    <property type="molecule type" value="Genomic_DNA"/>
</dbReference>
<sequence length="159" mass="17923">MTDQLLTLILEYLNRFSFLIVLFVSKGLSYPWMECRFCCSETKLEEVDGFKACCRCVGKIVPFCRAVVRQVVNELPGKGWDVKVIADEEEWLEALSLVVKNECGLWGEGRKAIVFAIRCKKDDITTFTLVDRLSVLAATSAAISRVLTSPKQPTRRKGP</sequence>
<reference evidence="1 2" key="1">
    <citation type="submission" date="2017-03" db="EMBL/GenBank/DDBJ databases">
        <title>An alternative strategy for trypanosome survival in the mammalian bloodstream revealed through genome and transcriptome analysis of the ubiquitous bovine parasite Trypanosoma (Megatrypanum) theileri.</title>
        <authorList>
            <person name="Kelly S."/>
            <person name="Ivens A."/>
            <person name="Mott A."/>
            <person name="O'Neill E."/>
            <person name="Emms D."/>
            <person name="Macleod O."/>
            <person name="Voorheis P."/>
            <person name="Matthews J."/>
            <person name="Matthews K."/>
            <person name="Carrington M."/>
        </authorList>
    </citation>
    <scope>NUCLEOTIDE SEQUENCE [LARGE SCALE GENOMIC DNA]</scope>
    <source>
        <strain evidence="1">Edinburgh</strain>
    </source>
</reference>
<name>A0A1X0NI60_9TRYP</name>
<organism evidence="1 2">
    <name type="scientific">Trypanosoma theileri</name>
    <dbReference type="NCBI Taxonomy" id="67003"/>
    <lineage>
        <taxon>Eukaryota</taxon>
        <taxon>Discoba</taxon>
        <taxon>Euglenozoa</taxon>
        <taxon>Kinetoplastea</taxon>
        <taxon>Metakinetoplastina</taxon>
        <taxon>Trypanosomatida</taxon>
        <taxon>Trypanosomatidae</taxon>
        <taxon>Trypanosoma</taxon>
    </lineage>
</organism>
<dbReference type="GeneID" id="39990230"/>
<dbReference type="VEuPathDB" id="TriTrypDB:TM35_000481140"/>
<keyword evidence="2" id="KW-1185">Reference proteome</keyword>
<comment type="caution">
    <text evidence="1">The sequence shown here is derived from an EMBL/GenBank/DDBJ whole genome shotgun (WGS) entry which is preliminary data.</text>
</comment>
<protein>
    <submittedName>
        <fullName evidence="1">Uncharacterized protein</fullName>
    </submittedName>
</protein>
<dbReference type="AlphaFoldDB" id="A0A1X0NI60"/>
<evidence type="ECO:0000313" key="2">
    <source>
        <dbReference type="Proteomes" id="UP000192257"/>
    </source>
</evidence>
<accession>A0A1X0NI60</accession>
<evidence type="ECO:0000313" key="1">
    <source>
        <dbReference type="EMBL" id="ORC84153.1"/>
    </source>
</evidence>
<dbReference type="Proteomes" id="UP000192257">
    <property type="component" value="Unassembled WGS sequence"/>
</dbReference>